<feature type="transmembrane region" description="Helical" evidence="7">
    <location>
        <begin position="160"/>
        <end position="180"/>
    </location>
</feature>
<gene>
    <name evidence="8" type="ORF">GCM10022222_43340</name>
</gene>
<evidence type="ECO:0000256" key="2">
    <source>
        <dbReference type="ARBA" id="ARBA00005697"/>
    </source>
</evidence>
<feature type="transmembrane region" description="Helical" evidence="7">
    <location>
        <begin position="285"/>
        <end position="307"/>
    </location>
</feature>
<feature type="transmembrane region" description="Helical" evidence="7">
    <location>
        <begin position="426"/>
        <end position="455"/>
    </location>
</feature>
<keyword evidence="4 7" id="KW-0812">Transmembrane</keyword>
<evidence type="ECO:0000256" key="3">
    <source>
        <dbReference type="ARBA" id="ARBA00022448"/>
    </source>
</evidence>
<feature type="transmembrane region" description="Helical" evidence="7">
    <location>
        <begin position="372"/>
        <end position="392"/>
    </location>
</feature>
<evidence type="ECO:0000256" key="5">
    <source>
        <dbReference type="ARBA" id="ARBA00022989"/>
    </source>
</evidence>
<dbReference type="Pfam" id="PF00860">
    <property type="entry name" value="Xan_ur_permease"/>
    <property type="match status" value="1"/>
</dbReference>
<protein>
    <submittedName>
        <fullName evidence="8">NCS2 family permease</fullName>
    </submittedName>
</protein>
<dbReference type="PANTHER" id="PTHR43337:SF1">
    <property type="entry name" value="XANTHINE_URACIL PERMEASE C887.17-RELATED"/>
    <property type="match status" value="1"/>
</dbReference>
<comment type="caution">
    <text evidence="8">The sequence shown here is derived from an EMBL/GenBank/DDBJ whole genome shotgun (WGS) entry which is preliminary data.</text>
</comment>
<name>A0ABP6WS81_9PSEU</name>
<comment type="similarity">
    <text evidence="2">Belongs to the nucleobase:cation symporter-2 (NCS2) (TC 2.A.40) family. Azg-like subfamily.</text>
</comment>
<feature type="transmembrane region" description="Helical" evidence="7">
    <location>
        <begin position="77"/>
        <end position="95"/>
    </location>
</feature>
<dbReference type="Proteomes" id="UP001500689">
    <property type="component" value="Unassembled WGS sequence"/>
</dbReference>
<organism evidence="8 9">
    <name type="scientific">Amycolatopsis ultiminotia</name>
    <dbReference type="NCBI Taxonomy" id="543629"/>
    <lineage>
        <taxon>Bacteria</taxon>
        <taxon>Bacillati</taxon>
        <taxon>Actinomycetota</taxon>
        <taxon>Actinomycetes</taxon>
        <taxon>Pseudonocardiales</taxon>
        <taxon>Pseudonocardiaceae</taxon>
        <taxon>Amycolatopsis</taxon>
    </lineage>
</organism>
<feature type="transmembrane region" description="Helical" evidence="7">
    <location>
        <begin position="126"/>
        <end position="148"/>
    </location>
</feature>
<dbReference type="EMBL" id="BAAAZN010000009">
    <property type="protein sequence ID" value="GAA3555046.1"/>
    <property type="molecule type" value="Genomic_DNA"/>
</dbReference>
<feature type="transmembrane region" description="Helical" evidence="7">
    <location>
        <begin position="226"/>
        <end position="245"/>
    </location>
</feature>
<proteinExistence type="inferred from homology"/>
<dbReference type="RefSeq" id="WP_344862559.1">
    <property type="nucleotide sequence ID" value="NZ_BAAAZN010000009.1"/>
</dbReference>
<evidence type="ECO:0000256" key="4">
    <source>
        <dbReference type="ARBA" id="ARBA00022692"/>
    </source>
</evidence>
<evidence type="ECO:0000313" key="9">
    <source>
        <dbReference type="Proteomes" id="UP001500689"/>
    </source>
</evidence>
<sequence>MAERSERHSGSRSTLDRFFKISERGSSTGREVRGGVVTFVTMAYIVVLNPLIIGSFAAGSPSAHEDVLGHILPVPQVAAVTALVAGVLTILMGLVANYPFGIATGLGINSLLAVTIAPQMSWPEAMGLVVIEGVIIVLLVLTGFRTAVFRAVPAELKSAIAVGIGLFICFIGLVDAGFVRRIPDDAHTTVPVGLGINGSIASWPTAVFVVGLLLTAFLVAKRVKGAILIGVLGSTVLAIVVEAIVKAGPSNGADPKGWNLGYPALPDQVLGLPDLSLVGDVSFGAWTRLPIITVVLLVFTLVLADFFDAMGTMTGLGKEAGLVGKDGQLPNVGKALFVEGLAGAAGGFGSASSNTVFVESASGIVEGARTGLANIVTGVLFLAAMFLTPLYQVIPVEAAAPALVVVGALMMAQVREIDFTDFSIALPAFLTIVVMPFTYSIANGIGAGFVSYVVIRAVTGKARQVHPLMWVIAVAFVGYFAVGPIQAALS</sequence>
<evidence type="ECO:0000256" key="1">
    <source>
        <dbReference type="ARBA" id="ARBA00004127"/>
    </source>
</evidence>
<feature type="transmembrane region" description="Helical" evidence="7">
    <location>
        <begin position="102"/>
        <end position="120"/>
    </location>
</feature>
<evidence type="ECO:0000313" key="8">
    <source>
        <dbReference type="EMBL" id="GAA3555046.1"/>
    </source>
</evidence>
<keyword evidence="5 7" id="KW-1133">Transmembrane helix</keyword>
<reference evidence="9" key="1">
    <citation type="journal article" date="2019" name="Int. J. Syst. Evol. Microbiol.">
        <title>The Global Catalogue of Microorganisms (GCM) 10K type strain sequencing project: providing services to taxonomists for standard genome sequencing and annotation.</title>
        <authorList>
            <consortium name="The Broad Institute Genomics Platform"/>
            <consortium name="The Broad Institute Genome Sequencing Center for Infectious Disease"/>
            <person name="Wu L."/>
            <person name="Ma J."/>
        </authorList>
    </citation>
    <scope>NUCLEOTIDE SEQUENCE [LARGE SCALE GENOMIC DNA]</scope>
    <source>
        <strain evidence="9">JCM 16898</strain>
    </source>
</reference>
<evidence type="ECO:0000256" key="7">
    <source>
        <dbReference type="SAM" id="Phobius"/>
    </source>
</evidence>
<dbReference type="InterPro" id="IPR045018">
    <property type="entry name" value="Azg-like"/>
</dbReference>
<comment type="subcellular location">
    <subcellularLocation>
        <location evidence="1">Endomembrane system</location>
        <topology evidence="1">Multi-pass membrane protein</topology>
    </subcellularLocation>
</comment>
<feature type="transmembrane region" description="Helical" evidence="7">
    <location>
        <begin position="34"/>
        <end position="57"/>
    </location>
</feature>
<keyword evidence="3" id="KW-0813">Transport</keyword>
<feature type="transmembrane region" description="Helical" evidence="7">
    <location>
        <begin position="467"/>
        <end position="489"/>
    </location>
</feature>
<accession>A0ABP6WS81</accession>
<feature type="transmembrane region" description="Helical" evidence="7">
    <location>
        <begin position="200"/>
        <end position="219"/>
    </location>
</feature>
<keyword evidence="9" id="KW-1185">Reference proteome</keyword>
<keyword evidence="6 7" id="KW-0472">Membrane</keyword>
<dbReference type="PANTHER" id="PTHR43337">
    <property type="entry name" value="XANTHINE/URACIL PERMEASE C887.17-RELATED"/>
    <property type="match status" value="1"/>
</dbReference>
<evidence type="ECO:0000256" key="6">
    <source>
        <dbReference type="ARBA" id="ARBA00023136"/>
    </source>
</evidence>
<dbReference type="InterPro" id="IPR006043">
    <property type="entry name" value="NCS2"/>
</dbReference>